<keyword evidence="2" id="KW-1185">Reference proteome</keyword>
<dbReference type="EMBL" id="CH963925">
    <property type="protein sequence ID" value="KRF98831.1"/>
    <property type="molecule type" value="Genomic_DNA"/>
</dbReference>
<evidence type="ECO:0000313" key="1">
    <source>
        <dbReference type="EMBL" id="KRF98831.1"/>
    </source>
</evidence>
<dbReference type="Proteomes" id="UP000007798">
    <property type="component" value="Unassembled WGS sequence"/>
</dbReference>
<organism evidence="1 2">
    <name type="scientific">Drosophila willistoni</name>
    <name type="common">Fruit fly</name>
    <dbReference type="NCBI Taxonomy" id="7260"/>
    <lineage>
        <taxon>Eukaryota</taxon>
        <taxon>Metazoa</taxon>
        <taxon>Ecdysozoa</taxon>
        <taxon>Arthropoda</taxon>
        <taxon>Hexapoda</taxon>
        <taxon>Insecta</taxon>
        <taxon>Pterygota</taxon>
        <taxon>Neoptera</taxon>
        <taxon>Endopterygota</taxon>
        <taxon>Diptera</taxon>
        <taxon>Brachycera</taxon>
        <taxon>Muscomorpha</taxon>
        <taxon>Ephydroidea</taxon>
        <taxon>Drosophilidae</taxon>
        <taxon>Drosophila</taxon>
        <taxon>Sophophora</taxon>
    </lineage>
</organism>
<dbReference type="FunCoup" id="A0A0Q9WRG8">
    <property type="interactions" value="26"/>
</dbReference>
<reference evidence="1 2" key="1">
    <citation type="journal article" date="2007" name="Nature">
        <title>Evolution of genes and genomes on the Drosophila phylogeny.</title>
        <authorList>
            <consortium name="Drosophila 12 Genomes Consortium"/>
            <person name="Clark A.G."/>
            <person name="Eisen M.B."/>
            <person name="Smith D.R."/>
            <person name="Bergman C.M."/>
            <person name="Oliver B."/>
            <person name="Markow T.A."/>
            <person name="Kaufman T.C."/>
            <person name="Kellis M."/>
            <person name="Gelbart W."/>
            <person name="Iyer V.N."/>
            <person name="Pollard D.A."/>
            <person name="Sackton T.B."/>
            <person name="Larracuente A.M."/>
            <person name="Singh N.D."/>
            <person name="Abad J.P."/>
            <person name="Abt D.N."/>
            <person name="Adryan B."/>
            <person name="Aguade M."/>
            <person name="Akashi H."/>
            <person name="Anderson W.W."/>
            <person name="Aquadro C.F."/>
            <person name="Ardell D.H."/>
            <person name="Arguello R."/>
            <person name="Artieri C.G."/>
            <person name="Barbash D.A."/>
            <person name="Barker D."/>
            <person name="Barsanti P."/>
            <person name="Batterham P."/>
            <person name="Batzoglou S."/>
            <person name="Begun D."/>
            <person name="Bhutkar A."/>
            <person name="Blanco E."/>
            <person name="Bosak S.A."/>
            <person name="Bradley R.K."/>
            <person name="Brand A.D."/>
            <person name="Brent M.R."/>
            <person name="Brooks A.N."/>
            <person name="Brown R.H."/>
            <person name="Butlin R.K."/>
            <person name="Caggese C."/>
            <person name="Calvi B.R."/>
            <person name="Bernardo de Carvalho A."/>
            <person name="Caspi A."/>
            <person name="Castrezana S."/>
            <person name="Celniker S.E."/>
            <person name="Chang J.L."/>
            <person name="Chapple C."/>
            <person name="Chatterji S."/>
            <person name="Chinwalla A."/>
            <person name="Civetta A."/>
            <person name="Clifton S.W."/>
            <person name="Comeron J.M."/>
            <person name="Costello J.C."/>
            <person name="Coyne J.A."/>
            <person name="Daub J."/>
            <person name="David R.G."/>
            <person name="Delcher A.L."/>
            <person name="Delehaunty K."/>
            <person name="Do C.B."/>
            <person name="Ebling H."/>
            <person name="Edwards K."/>
            <person name="Eickbush T."/>
            <person name="Evans J.D."/>
            <person name="Filipski A."/>
            <person name="Findeiss S."/>
            <person name="Freyhult E."/>
            <person name="Fulton L."/>
            <person name="Fulton R."/>
            <person name="Garcia A.C."/>
            <person name="Gardiner A."/>
            <person name="Garfield D.A."/>
            <person name="Garvin B.E."/>
            <person name="Gibson G."/>
            <person name="Gilbert D."/>
            <person name="Gnerre S."/>
            <person name="Godfrey J."/>
            <person name="Good R."/>
            <person name="Gotea V."/>
            <person name="Gravely B."/>
            <person name="Greenberg A.J."/>
            <person name="Griffiths-Jones S."/>
            <person name="Gross S."/>
            <person name="Guigo R."/>
            <person name="Gustafson E.A."/>
            <person name="Haerty W."/>
            <person name="Hahn M.W."/>
            <person name="Halligan D.L."/>
            <person name="Halpern A.L."/>
            <person name="Halter G.M."/>
            <person name="Han M.V."/>
            <person name="Heger A."/>
            <person name="Hillier L."/>
            <person name="Hinrichs A.S."/>
            <person name="Holmes I."/>
            <person name="Hoskins R.A."/>
            <person name="Hubisz M.J."/>
            <person name="Hultmark D."/>
            <person name="Huntley M.A."/>
            <person name="Jaffe D.B."/>
            <person name="Jagadeeshan S."/>
            <person name="Jeck W.R."/>
            <person name="Johnson J."/>
            <person name="Jones C.D."/>
            <person name="Jordan W.C."/>
            <person name="Karpen G.H."/>
            <person name="Kataoka E."/>
            <person name="Keightley P.D."/>
            <person name="Kheradpour P."/>
            <person name="Kirkness E.F."/>
            <person name="Koerich L.B."/>
            <person name="Kristiansen K."/>
            <person name="Kudrna D."/>
            <person name="Kulathinal R.J."/>
            <person name="Kumar S."/>
            <person name="Kwok R."/>
            <person name="Lander E."/>
            <person name="Langley C.H."/>
            <person name="Lapoint R."/>
            <person name="Lazzaro B.P."/>
            <person name="Lee S.J."/>
            <person name="Levesque L."/>
            <person name="Li R."/>
            <person name="Lin C.F."/>
            <person name="Lin M.F."/>
            <person name="Lindblad-Toh K."/>
            <person name="Llopart A."/>
            <person name="Long M."/>
            <person name="Low L."/>
            <person name="Lozovsky E."/>
            <person name="Lu J."/>
            <person name="Luo M."/>
            <person name="Machado C.A."/>
            <person name="Makalowski W."/>
            <person name="Marzo M."/>
            <person name="Matsuda M."/>
            <person name="Matzkin L."/>
            <person name="McAllister B."/>
            <person name="McBride C.S."/>
            <person name="McKernan B."/>
            <person name="McKernan K."/>
            <person name="Mendez-Lago M."/>
            <person name="Minx P."/>
            <person name="Mollenhauer M.U."/>
            <person name="Montooth K."/>
            <person name="Mount S.M."/>
            <person name="Mu X."/>
            <person name="Myers E."/>
            <person name="Negre B."/>
            <person name="Newfeld S."/>
            <person name="Nielsen R."/>
            <person name="Noor M.A."/>
            <person name="O'Grady P."/>
            <person name="Pachter L."/>
            <person name="Papaceit M."/>
            <person name="Parisi M.J."/>
            <person name="Parisi M."/>
            <person name="Parts L."/>
            <person name="Pedersen J.S."/>
            <person name="Pesole G."/>
            <person name="Phillippy A.M."/>
            <person name="Ponting C.P."/>
            <person name="Pop M."/>
            <person name="Porcelli D."/>
            <person name="Powell J.R."/>
            <person name="Prohaska S."/>
            <person name="Pruitt K."/>
            <person name="Puig M."/>
            <person name="Quesneville H."/>
            <person name="Ram K.R."/>
            <person name="Rand D."/>
            <person name="Rasmussen M.D."/>
            <person name="Reed L.K."/>
            <person name="Reenan R."/>
            <person name="Reily A."/>
            <person name="Remington K.A."/>
            <person name="Rieger T.T."/>
            <person name="Ritchie M.G."/>
            <person name="Robin C."/>
            <person name="Rogers Y.H."/>
            <person name="Rohde C."/>
            <person name="Rozas J."/>
            <person name="Rubenfield M.J."/>
            <person name="Ruiz A."/>
            <person name="Russo S."/>
            <person name="Salzberg S.L."/>
            <person name="Sanchez-Gracia A."/>
            <person name="Saranga D.J."/>
            <person name="Sato H."/>
            <person name="Schaeffer S.W."/>
            <person name="Schatz M.C."/>
            <person name="Schlenke T."/>
            <person name="Schwartz R."/>
            <person name="Segarra C."/>
            <person name="Singh R.S."/>
            <person name="Sirot L."/>
            <person name="Sirota M."/>
            <person name="Sisneros N.B."/>
            <person name="Smith C.D."/>
            <person name="Smith T.F."/>
            <person name="Spieth J."/>
            <person name="Stage D.E."/>
            <person name="Stark A."/>
            <person name="Stephan W."/>
            <person name="Strausberg R.L."/>
            <person name="Strempel S."/>
            <person name="Sturgill D."/>
            <person name="Sutton G."/>
            <person name="Sutton G.G."/>
            <person name="Tao W."/>
            <person name="Teichmann S."/>
            <person name="Tobari Y.N."/>
            <person name="Tomimura Y."/>
            <person name="Tsolas J.M."/>
            <person name="Valente V.L."/>
            <person name="Venter E."/>
            <person name="Venter J.C."/>
            <person name="Vicario S."/>
            <person name="Vieira F.G."/>
            <person name="Vilella A.J."/>
            <person name="Villasante A."/>
            <person name="Walenz B."/>
            <person name="Wang J."/>
            <person name="Wasserman M."/>
            <person name="Watts T."/>
            <person name="Wilson D."/>
            <person name="Wilson R.K."/>
            <person name="Wing R.A."/>
            <person name="Wolfner M.F."/>
            <person name="Wong A."/>
            <person name="Wong G.K."/>
            <person name="Wu C.I."/>
            <person name="Wu G."/>
            <person name="Yamamoto D."/>
            <person name="Yang H.P."/>
            <person name="Yang S.P."/>
            <person name="Yorke J.A."/>
            <person name="Yoshida K."/>
            <person name="Zdobnov E."/>
            <person name="Zhang P."/>
            <person name="Zhang Y."/>
            <person name="Zimin A.V."/>
            <person name="Baldwin J."/>
            <person name="Abdouelleil A."/>
            <person name="Abdulkadir J."/>
            <person name="Abebe A."/>
            <person name="Abera B."/>
            <person name="Abreu J."/>
            <person name="Acer S.C."/>
            <person name="Aftuck L."/>
            <person name="Alexander A."/>
            <person name="An P."/>
            <person name="Anderson E."/>
            <person name="Anderson S."/>
            <person name="Arachi H."/>
            <person name="Azer M."/>
            <person name="Bachantsang P."/>
            <person name="Barry A."/>
            <person name="Bayul T."/>
            <person name="Berlin A."/>
            <person name="Bessette D."/>
            <person name="Bloom T."/>
            <person name="Blye J."/>
            <person name="Boguslavskiy L."/>
            <person name="Bonnet C."/>
            <person name="Boukhgalter B."/>
            <person name="Bourzgui I."/>
            <person name="Brown A."/>
            <person name="Cahill P."/>
            <person name="Channer S."/>
            <person name="Cheshatsang Y."/>
            <person name="Chuda L."/>
            <person name="Citroen M."/>
            <person name="Collymore A."/>
            <person name="Cooke P."/>
            <person name="Costello M."/>
            <person name="D'Aco K."/>
            <person name="Daza R."/>
            <person name="De Haan G."/>
            <person name="DeGray S."/>
            <person name="DeMaso C."/>
            <person name="Dhargay N."/>
            <person name="Dooley K."/>
            <person name="Dooley E."/>
            <person name="Doricent M."/>
            <person name="Dorje P."/>
            <person name="Dorjee K."/>
            <person name="Dupes A."/>
            <person name="Elong R."/>
            <person name="Falk J."/>
            <person name="Farina A."/>
            <person name="Faro S."/>
            <person name="Ferguson D."/>
            <person name="Fisher S."/>
            <person name="Foley C.D."/>
            <person name="Franke A."/>
            <person name="Friedrich D."/>
            <person name="Gadbois L."/>
            <person name="Gearin G."/>
            <person name="Gearin C.R."/>
            <person name="Giannoukos G."/>
            <person name="Goode T."/>
            <person name="Graham J."/>
            <person name="Grandbois E."/>
            <person name="Grewal S."/>
            <person name="Gyaltsen K."/>
            <person name="Hafez N."/>
            <person name="Hagos B."/>
            <person name="Hall J."/>
            <person name="Henson C."/>
            <person name="Hollinger A."/>
            <person name="Honan T."/>
            <person name="Huard M.D."/>
            <person name="Hughes L."/>
            <person name="Hurhula B."/>
            <person name="Husby M.E."/>
            <person name="Kamat A."/>
            <person name="Kanga B."/>
            <person name="Kashin S."/>
            <person name="Khazanovich D."/>
            <person name="Kisner P."/>
            <person name="Lance K."/>
            <person name="Lara M."/>
            <person name="Lee W."/>
            <person name="Lennon N."/>
            <person name="Letendre F."/>
            <person name="LeVine R."/>
            <person name="Lipovsky A."/>
            <person name="Liu X."/>
            <person name="Liu J."/>
            <person name="Liu S."/>
            <person name="Lokyitsang T."/>
            <person name="Lokyitsang Y."/>
            <person name="Lubonja R."/>
            <person name="Lui A."/>
            <person name="MacDonald P."/>
            <person name="Magnisalis V."/>
            <person name="Maru K."/>
            <person name="Matthews C."/>
            <person name="McCusker W."/>
            <person name="McDonough S."/>
            <person name="Mehta T."/>
            <person name="Meldrim J."/>
            <person name="Meneus L."/>
            <person name="Mihai O."/>
            <person name="Mihalev A."/>
            <person name="Mihova T."/>
            <person name="Mittelman R."/>
            <person name="Mlenga V."/>
            <person name="Montmayeur A."/>
            <person name="Mulrain L."/>
            <person name="Navidi A."/>
            <person name="Naylor J."/>
            <person name="Negash T."/>
            <person name="Nguyen T."/>
            <person name="Nguyen N."/>
            <person name="Nicol R."/>
            <person name="Norbu C."/>
            <person name="Norbu N."/>
            <person name="Novod N."/>
            <person name="O'Neill B."/>
            <person name="Osman S."/>
            <person name="Markiewicz E."/>
            <person name="Oyono O.L."/>
            <person name="Patti C."/>
            <person name="Phunkhang P."/>
            <person name="Pierre F."/>
            <person name="Priest M."/>
            <person name="Raghuraman S."/>
            <person name="Rege F."/>
            <person name="Reyes R."/>
            <person name="Rise C."/>
            <person name="Rogov P."/>
            <person name="Ross K."/>
            <person name="Ryan E."/>
            <person name="Settipalli S."/>
            <person name="Shea T."/>
            <person name="Sherpa N."/>
            <person name="Shi L."/>
            <person name="Shih D."/>
            <person name="Sparrow T."/>
            <person name="Spaulding J."/>
            <person name="Stalker J."/>
            <person name="Stange-Thomann N."/>
            <person name="Stavropoulos S."/>
            <person name="Stone C."/>
            <person name="Strader C."/>
            <person name="Tesfaye S."/>
            <person name="Thomson T."/>
            <person name="Thoulutsang Y."/>
            <person name="Thoulutsang D."/>
            <person name="Topham K."/>
            <person name="Topping I."/>
            <person name="Tsamla T."/>
            <person name="Vassiliev H."/>
            <person name="Vo A."/>
            <person name="Wangchuk T."/>
            <person name="Wangdi T."/>
            <person name="Weiand M."/>
            <person name="Wilkinson J."/>
            <person name="Wilson A."/>
            <person name="Yadav S."/>
            <person name="Young G."/>
            <person name="Yu Q."/>
            <person name="Zembek L."/>
            <person name="Zhong D."/>
            <person name="Zimmer A."/>
            <person name="Zwirko Z."/>
            <person name="Jaffe D.B."/>
            <person name="Alvarez P."/>
            <person name="Brockman W."/>
            <person name="Butler J."/>
            <person name="Chin C."/>
            <person name="Gnerre S."/>
            <person name="Grabherr M."/>
            <person name="Kleber M."/>
            <person name="Mauceli E."/>
            <person name="MacCallum I."/>
        </authorList>
    </citation>
    <scope>NUCLEOTIDE SEQUENCE [LARGE SCALE GENOMIC DNA]</scope>
    <source>
        <strain evidence="2">Tucson 14030-0811.24</strain>
    </source>
</reference>
<protein>
    <submittedName>
        <fullName evidence="1">Uncharacterized protein</fullName>
    </submittedName>
</protein>
<name>A0A0Q9WRG8_DROWI</name>
<evidence type="ECO:0000313" key="2">
    <source>
        <dbReference type="Proteomes" id="UP000007798"/>
    </source>
</evidence>
<dbReference type="KEGG" id="dwi:6644587"/>
<dbReference type="STRING" id="7260.A0A0Q9WRG8"/>
<sequence length="199" mass="22276">MDAEAKAIDSIKQIVRRSLGSEALAGRNHDNDANTTVDSNDRSCDNVSDVDLHNVTAQLEQTLKPGHSDTKSLFNVNIEEFTSDLPSLSDELAIYEDRVKKEQLKWIDFVVNTSRNGRTEKVPEGTIQLNNEHLLYLNSGPNLQNFIRSSLLFMNEANLFNIKTANMEIIRDNLLQHCQGVLNNRKSQATAINLSGQHG</sequence>
<dbReference type="OrthoDB" id="7934209at2759"/>
<gene>
    <name evidence="1" type="primary">Dwil\GK16304</name>
    <name evidence="1" type="ORF">Dwil_GK16304</name>
</gene>
<proteinExistence type="predicted"/>
<accession>A0A0Q9WRG8</accession>
<dbReference type="AlphaFoldDB" id="A0A0Q9WRG8"/>
<dbReference type="InParanoid" id="A0A0Q9WRG8"/>